<evidence type="ECO:0000256" key="3">
    <source>
        <dbReference type="ARBA" id="ARBA00023242"/>
    </source>
</evidence>
<proteinExistence type="inferred from homology"/>
<dbReference type="InterPro" id="IPR007219">
    <property type="entry name" value="XnlR_reg_dom"/>
</dbReference>
<evidence type="ECO:0000259" key="4">
    <source>
        <dbReference type="SMART" id="SM00906"/>
    </source>
</evidence>
<dbReference type="Pfam" id="PF01557">
    <property type="entry name" value="FAA_hydrolase"/>
    <property type="match status" value="1"/>
</dbReference>
<evidence type="ECO:0000256" key="1">
    <source>
        <dbReference type="ARBA" id="ARBA00010211"/>
    </source>
</evidence>
<dbReference type="GO" id="GO:0006107">
    <property type="term" value="P:oxaloacetate metabolic process"/>
    <property type="evidence" value="ECO:0007669"/>
    <property type="project" value="UniProtKB-ARBA"/>
</dbReference>
<dbReference type="Gene3D" id="3.90.850.10">
    <property type="entry name" value="Fumarylacetoacetase-like, C-terminal domain"/>
    <property type="match status" value="1"/>
</dbReference>
<evidence type="ECO:0000256" key="2">
    <source>
        <dbReference type="ARBA" id="ARBA00022723"/>
    </source>
</evidence>
<dbReference type="Proteomes" id="UP000053095">
    <property type="component" value="Unassembled WGS sequence"/>
</dbReference>
<reference evidence="6" key="1">
    <citation type="journal article" date="2015" name="Genome Announc.">
        <title>Draft genome sequence of Talaromyces cellulolyticus strain Y-94, a source of lignocellulosic biomass-degrading enzymes.</title>
        <authorList>
            <person name="Fujii T."/>
            <person name="Koike H."/>
            <person name="Sawayama S."/>
            <person name="Yano S."/>
            <person name="Inoue H."/>
        </authorList>
    </citation>
    <scope>NUCLEOTIDE SEQUENCE [LARGE SCALE GENOMIC DNA]</scope>
    <source>
        <strain evidence="6">Y-94</strain>
    </source>
</reference>
<dbReference type="FunFam" id="3.90.850.10:FF:000002">
    <property type="entry name" value="2-hydroxyhepta-2,4-diene-1,7-dioate isomerase"/>
    <property type="match status" value="1"/>
</dbReference>
<gene>
    <name evidence="5" type="ORF">TCE0_038f12598</name>
</gene>
<dbReference type="CDD" id="cd12148">
    <property type="entry name" value="fungal_TF_MHR"/>
    <property type="match status" value="1"/>
</dbReference>
<organism evidence="5 6">
    <name type="scientific">Talaromyces pinophilus</name>
    <name type="common">Penicillium pinophilum</name>
    <dbReference type="NCBI Taxonomy" id="128442"/>
    <lineage>
        <taxon>Eukaryota</taxon>
        <taxon>Fungi</taxon>
        <taxon>Dikarya</taxon>
        <taxon>Ascomycota</taxon>
        <taxon>Pezizomycotina</taxon>
        <taxon>Eurotiomycetes</taxon>
        <taxon>Eurotiomycetidae</taxon>
        <taxon>Eurotiales</taxon>
        <taxon>Trichocomaceae</taxon>
        <taxon>Talaromyces</taxon>
        <taxon>Talaromyces sect. Talaromyces</taxon>
    </lineage>
</organism>
<dbReference type="InterPro" id="IPR036663">
    <property type="entry name" value="Fumarylacetoacetase_C_sf"/>
</dbReference>
<dbReference type="GO" id="GO:0003677">
    <property type="term" value="F:DNA binding"/>
    <property type="evidence" value="ECO:0007669"/>
    <property type="project" value="InterPro"/>
</dbReference>
<dbReference type="SUPFAM" id="SSF56529">
    <property type="entry name" value="FAH"/>
    <property type="match status" value="1"/>
</dbReference>
<keyword evidence="2" id="KW-0479">Metal-binding</keyword>
<keyword evidence="6" id="KW-1185">Reference proteome</keyword>
<name>A0A0B8MYJ1_TALPI</name>
<feature type="domain" description="Xylanolytic transcriptional activator regulatory" evidence="4">
    <location>
        <begin position="476"/>
        <end position="548"/>
    </location>
</feature>
<protein>
    <recommendedName>
        <fullName evidence="4">Xylanolytic transcriptional activator regulatory domain-containing protein</fullName>
    </recommendedName>
</protein>
<dbReference type="InterPro" id="IPR011234">
    <property type="entry name" value="Fumarylacetoacetase-like_C"/>
</dbReference>
<dbReference type="PANTHER" id="PTHR11820">
    <property type="entry name" value="ACYLPYRUVASE"/>
    <property type="match status" value="1"/>
</dbReference>
<accession>A0A0B8MYJ1</accession>
<keyword evidence="3" id="KW-0539">Nucleus</keyword>
<dbReference type="AlphaFoldDB" id="A0A0B8MYJ1"/>
<dbReference type="GO" id="GO:0006351">
    <property type="term" value="P:DNA-templated transcription"/>
    <property type="evidence" value="ECO:0007669"/>
    <property type="project" value="InterPro"/>
</dbReference>
<dbReference type="SMART" id="SM00906">
    <property type="entry name" value="Fungal_trans"/>
    <property type="match status" value="1"/>
</dbReference>
<evidence type="ECO:0000313" key="6">
    <source>
        <dbReference type="Proteomes" id="UP000053095"/>
    </source>
</evidence>
<dbReference type="GO" id="GO:0050163">
    <property type="term" value="F:oxaloacetate tautomerase activity"/>
    <property type="evidence" value="ECO:0007669"/>
    <property type="project" value="UniProtKB-ARBA"/>
</dbReference>
<dbReference type="PANTHER" id="PTHR11820:SF7">
    <property type="entry name" value="ACYLPYRUVASE FAHD1, MITOCHONDRIAL"/>
    <property type="match status" value="1"/>
</dbReference>
<dbReference type="Pfam" id="PF04082">
    <property type="entry name" value="Fungal_trans"/>
    <property type="match status" value="1"/>
</dbReference>
<dbReference type="GO" id="GO:0018773">
    <property type="term" value="F:acetylpyruvate hydrolase activity"/>
    <property type="evidence" value="ECO:0007669"/>
    <property type="project" value="TreeGrafter"/>
</dbReference>
<dbReference type="EMBL" id="DF933834">
    <property type="protein sequence ID" value="GAM40328.1"/>
    <property type="molecule type" value="Genomic_DNA"/>
</dbReference>
<dbReference type="GO" id="GO:0008270">
    <property type="term" value="F:zinc ion binding"/>
    <property type="evidence" value="ECO:0007669"/>
    <property type="project" value="InterPro"/>
</dbReference>
<sequence length="867" mass="96793">MSTVWNRFVRFISTDDRELCGEPDSSVTDVGLALSKNEVVPVKVLDVASPLQDGGKFTSETATIKKLLSPLAAKEVGTIRCIGMNYRDHVAEMKGTIPTVPEVFTKPSTTLIGPSDPIILPKIAPDAVDLEVELAVVIGKDCKNVDAESAMDYVLGYTVANDLTCRDVQNGILQWGYCKGYDSFCPIGPVLVSSKTIVDPAKLQLGSIVRGKTLQSSSTSELIFKVPEIISYVSRGTTLPKGTLILTGTPAGIGHSHNPPLRVDSRQSLPPSNVGRLWNTRGAPTYHGNSYFGYQSAADMIEVESPQLPTGMNNIGVRSTYDGRRTYSYRSERGSYSHIWELLGYLPREKAVVDKLVTAFIEHLNQVYDGLHEETFMTRYEAFWNRKWSDDDRSVIDLRWLSLLFIVLAFGELLECPANASRDIRELSEEASLQFYWASRTAITLAMTFYGESTDAVRCGILITRYLVYLGRKTEAWLASSFSIRFAQAQGMHIDGESWGLPPKVLETRRRLWCSAHALDKYISLGLGRPSATSDKNSMEMKIRNVWIDDKAHDEAQVAMERPENDPTPSVFYIHQQKLSKILGLIQEECFLLTPLTTSYTSYAKVLNLDEILLAWAASLPEYFQVENPLTTMDNSRPYLYWQRLYLHFAFHFARVTLHKTYVLLDSIADRFEYSRDVCINSASADLKLKLSISNTTMADRLRAGATMHSLLSSGLVLGVLVVRDPLSARAALILEDLTAYCEKQNSDPWANEFALAEVRVIELCISSARRSRQESGIMEERTTSTHSQDVNFVEANPPHQNGLPGLYRSPIMTTNPAAPGPVTNTENDPVDNDTWLENWFGPTRSLPEPGDFQSWERLIGSLAPLQ</sequence>
<evidence type="ECO:0000313" key="5">
    <source>
        <dbReference type="EMBL" id="GAM40328.1"/>
    </source>
</evidence>
<comment type="similarity">
    <text evidence="1">Belongs to the FAH family.</text>
</comment>